<protein>
    <submittedName>
        <fullName evidence="2">Uncharacterized protein</fullName>
    </submittedName>
</protein>
<keyword evidence="1" id="KW-0812">Transmembrane</keyword>
<dbReference type="Gene3D" id="3.90.550.20">
    <property type="match status" value="1"/>
</dbReference>
<keyword evidence="1" id="KW-1133">Transmembrane helix</keyword>
<keyword evidence="3" id="KW-1185">Reference proteome</keyword>
<dbReference type="PANTHER" id="PTHR46830:SF2">
    <property type="entry name" value="ALPHA-1,4-N-ACETYLGLUCOSAMINYLTRANSFERASE"/>
    <property type="match status" value="1"/>
</dbReference>
<reference evidence="3" key="1">
    <citation type="submission" date="2017-01" db="EMBL/GenBank/DDBJ databases">
        <title>Comparative genomics of anhydrobiosis in the tardigrade Hypsibius dujardini.</title>
        <authorList>
            <person name="Yoshida Y."/>
            <person name="Koutsovoulos G."/>
            <person name="Laetsch D."/>
            <person name="Stevens L."/>
            <person name="Kumar S."/>
            <person name="Horikawa D."/>
            <person name="Ishino K."/>
            <person name="Komine S."/>
            <person name="Tomita M."/>
            <person name="Blaxter M."/>
            <person name="Arakawa K."/>
        </authorList>
    </citation>
    <scope>NUCLEOTIDE SEQUENCE [LARGE SCALE GENOMIC DNA]</scope>
    <source>
        <strain evidence="3">Z151</strain>
    </source>
</reference>
<evidence type="ECO:0000256" key="1">
    <source>
        <dbReference type="SAM" id="Phobius"/>
    </source>
</evidence>
<name>A0A1W0WQ61_HYPEX</name>
<dbReference type="PANTHER" id="PTHR46830">
    <property type="entry name" value="TRANSFERASE, PUTATIVE-RELATED"/>
    <property type="match status" value="1"/>
</dbReference>
<dbReference type="SUPFAM" id="SSF53448">
    <property type="entry name" value="Nucleotide-diphospho-sugar transferases"/>
    <property type="match status" value="1"/>
</dbReference>
<keyword evidence="1" id="KW-0472">Membrane</keyword>
<organism evidence="2 3">
    <name type="scientific">Hypsibius exemplaris</name>
    <name type="common">Freshwater tardigrade</name>
    <dbReference type="NCBI Taxonomy" id="2072580"/>
    <lineage>
        <taxon>Eukaryota</taxon>
        <taxon>Metazoa</taxon>
        <taxon>Ecdysozoa</taxon>
        <taxon>Tardigrada</taxon>
        <taxon>Eutardigrada</taxon>
        <taxon>Parachela</taxon>
        <taxon>Hypsibioidea</taxon>
        <taxon>Hypsibiidae</taxon>
        <taxon>Hypsibius</taxon>
    </lineage>
</organism>
<gene>
    <name evidence="2" type="ORF">BV898_08685</name>
</gene>
<evidence type="ECO:0000313" key="2">
    <source>
        <dbReference type="EMBL" id="OQV17287.1"/>
    </source>
</evidence>
<comment type="caution">
    <text evidence="2">The sequence shown here is derived from an EMBL/GenBank/DDBJ whole genome shotgun (WGS) entry which is preliminary data.</text>
</comment>
<proteinExistence type="predicted"/>
<feature type="transmembrane region" description="Helical" evidence="1">
    <location>
        <begin position="15"/>
        <end position="34"/>
    </location>
</feature>
<sequence length="340" mass="38955">MRWPKLGVLQSRPSALTIIVSAVLLNLCVLLVLFQMRQSFQTTVDLRARIFAKVCDNLAAVEEDPVVGNTKEKALAQPEVKEPFYCHYVRFRPDGAANITLRFIDYLSVMSAVQRLKPDGIFLHGDEEPVGHYWEDMKRRGWIKFLIRAKVFELQGRTTEFASKFHMADMIKLDILIEYGGVAVDFDVYFVRGERIKTILSEYAALTCYGDHIGYNIGFIGFRKDSRLLHAWRRSYDVIYVEDWNFNSGDVQKYLSEIFSEETYVVDRSVCALSSFSSLQRLPNVEDLAMAKLEARRLTQQTGQTHEATMLGQHGNRFDAYRGKTNMVATSKADHGDHLL</sequence>
<evidence type="ECO:0000313" key="3">
    <source>
        <dbReference type="Proteomes" id="UP000192578"/>
    </source>
</evidence>
<accession>A0A1W0WQ61</accession>
<dbReference type="AlphaFoldDB" id="A0A1W0WQ61"/>
<dbReference type="InterPro" id="IPR029044">
    <property type="entry name" value="Nucleotide-diphossugar_trans"/>
</dbReference>
<dbReference type="Proteomes" id="UP000192578">
    <property type="component" value="Unassembled WGS sequence"/>
</dbReference>
<dbReference type="EMBL" id="MTYJ01000063">
    <property type="protein sequence ID" value="OQV17287.1"/>
    <property type="molecule type" value="Genomic_DNA"/>
</dbReference>
<dbReference type="OrthoDB" id="409543at2759"/>